<dbReference type="EMBL" id="BDCX01000017">
    <property type="protein sequence ID" value="GAT70338.1"/>
    <property type="molecule type" value="Genomic_DNA"/>
</dbReference>
<reference evidence="10" key="2">
    <citation type="submission" date="2016-04" db="EMBL/GenBank/DDBJ databases">
        <title>Planomonospora sphaerica JCM9374 whole genome shotgun sequence.</title>
        <authorList>
            <person name="Suzuki T."/>
            <person name="Dohra H."/>
            <person name="Kodani S."/>
        </authorList>
    </citation>
    <scope>NUCLEOTIDE SEQUENCE [LARGE SCALE GENOMIC DNA]</scope>
    <source>
        <strain evidence="10">JCM 9374</strain>
    </source>
</reference>
<keyword evidence="8" id="KW-0963">Cytoplasm</keyword>
<feature type="binding site" evidence="8">
    <location>
        <begin position="192"/>
        <end position="195"/>
    </location>
    <ligand>
        <name>ATP</name>
        <dbReference type="ChEBI" id="CHEBI:30616"/>
    </ligand>
</feature>
<dbReference type="InterPro" id="IPR014729">
    <property type="entry name" value="Rossmann-like_a/b/a_fold"/>
</dbReference>
<feature type="active site" description="Proton donor" evidence="8">
    <location>
        <position position="45"/>
    </location>
</feature>
<dbReference type="UniPathway" id="UPA00028">
    <property type="reaction ID" value="UER00005"/>
</dbReference>
<evidence type="ECO:0000256" key="3">
    <source>
        <dbReference type="ARBA" id="ARBA00022598"/>
    </source>
</evidence>
<comment type="caution">
    <text evidence="9">The sequence shown here is derived from an EMBL/GenBank/DDBJ whole genome shotgun (WGS) entry which is preliminary data.</text>
</comment>
<dbReference type="HAMAP" id="MF_00158">
    <property type="entry name" value="PanC"/>
    <property type="match status" value="1"/>
</dbReference>
<dbReference type="Pfam" id="PF02569">
    <property type="entry name" value="Pantoate_ligase"/>
    <property type="match status" value="1"/>
</dbReference>
<evidence type="ECO:0000256" key="2">
    <source>
        <dbReference type="ARBA" id="ARBA00009256"/>
    </source>
</evidence>
<comment type="function">
    <text evidence="8">Catalyzes the condensation of pantoate with beta-alanine in an ATP-dependent reaction via a pantoyl-adenylate intermediate.</text>
</comment>
<dbReference type="STRING" id="161355.PS9374_06020"/>
<feature type="binding site" evidence="8">
    <location>
        <begin position="38"/>
        <end position="45"/>
    </location>
    <ligand>
        <name>ATP</name>
        <dbReference type="ChEBI" id="CHEBI:30616"/>
    </ligand>
</feature>
<dbReference type="AlphaFoldDB" id="A0A171DMT2"/>
<comment type="subunit">
    <text evidence="8">Homodimer.</text>
</comment>
<reference evidence="9 10" key="1">
    <citation type="journal article" date="2016" name="Genome Announc.">
        <title>Draft Genome Sequence of Planomonospora sphaerica JCM9374, a Rare Actinomycete.</title>
        <authorList>
            <person name="Dohra H."/>
            <person name="Suzuki T."/>
            <person name="Inoue Y."/>
            <person name="Kodani S."/>
        </authorList>
    </citation>
    <scope>NUCLEOTIDE SEQUENCE [LARGE SCALE GENOMIC DNA]</scope>
    <source>
        <strain evidence="9 10">JCM 9374</strain>
    </source>
</reference>
<evidence type="ECO:0000256" key="8">
    <source>
        <dbReference type="HAMAP-Rule" id="MF_00158"/>
    </source>
</evidence>
<dbReference type="SUPFAM" id="SSF52374">
    <property type="entry name" value="Nucleotidylyl transferase"/>
    <property type="match status" value="1"/>
</dbReference>
<dbReference type="OrthoDB" id="9773087at2"/>
<dbReference type="GO" id="GO:0004592">
    <property type="term" value="F:pantoate-beta-alanine ligase activity"/>
    <property type="evidence" value="ECO:0007669"/>
    <property type="project" value="UniProtKB-UniRule"/>
</dbReference>
<feature type="binding site" evidence="8">
    <location>
        <position position="69"/>
    </location>
    <ligand>
        <name>beta-alanine</name>
        <dbReference type="ChEBI" id="CHEBI:57966"/>
    </ligand>
</feature>
<evidence type="ECO:0000256" key="5">
    <source>
        <dbReference type="ARBA" id="ARBA00022741"/>
    </source>
</evidence>
<comment type="miscellaneous">
    <text evidence="8">The reaction proceeds by a bi uni uni bi ping pong mechanism.</text>
</comment>
<dbReference type="Gene3D" id="3.30.1300.10">
    <property type="entry name" value="Pantoate-beta-alanine ligase, C-terminal domain"/>
    <property type="match status" value="1"/>
</dbReference>
<dbReference type="Proteomes" id="UP000077701">
    <property type="component" value="Unassembled WGS sequence"/>
</dbReference>
<evidence type="ECO:0000313" key="9">
    <source>
        <dbReference type="EMBL" id="GAT70338.1"/>
    </source>
</evidence>
<organism evidence="9 10">
    <name type="scientific">Planomonospora sphaerica</name>
    <dbReference type="NCBI Taxonomy" id="161355"/>
    <lineage>
        <taxon>Bacteria</taxon>
        <taxon>Bacillati</taxon>
        <taxon>Actinomycetota</taxon>
        <taxon>Actinomycetes</taxon>
        <taxon>Streptosporangiales</taxon>
        <taxon>Streptosporangiaceae</taxon>
        <taxon>Planomonospora</taxon>
    </lineage>
</organism>
<keyword evidence="6 8" id="KW-0067">ATP-binding</keyword>
<dbReference type="GO" id="GO:0005829">
    <property type="term" value="C:cytosol"/>
    <property type="evidence" value="ECO:0007669"/>
    <property type="project" value="TreeGrafter"/>
</dbReference>
<keyword evidence="4 8" id="KW-0566">Pantothenate biosynthesis</keyword>
<comment type="pathway">
    <text evidence="1 8">Cofactor biosynthesis; (R)-pantothenate biosynthesis; (R)-pantothenate from (R)-pantoate and beta-alanine: step 1/1.</text>
</comment>
<proteinExistence type="inferred from homology"/>
<sequence length="288" mass="30828">MDLIVAGDRTELAEACRTLRVGREVSDGRVGLALVPTMGALHEGHRSLVRLARERADRVAVSIFVNPLQFGPGEDYSRYPRTFDADLEVCAAEGVDVVFAPAAEDLYLPDRQVGVTAGTMGTIVEGASRPGHFDGMLTVVLKLFNLVRPDAAVFGRKDAQQLALIRRMVLDLDLPIEIVGAPTVREADGLALSSRNRYLSAEERRSALALSRALFAGAEQPTPAEVRRAARAVLDAEPGVALDYLVLVDPATFTEVPDDHAGEAVLAVAAKAGTTRLIDNVVLTLGRP</sequence>
<keyword evidence="10" id="KW-1185">Reference proteome</keyword>
<dbReference type="EC" id="6.3.2.1" evidence="8"/>
<dbReference type="PANTHER" id="PTHR21299:SF1">
    <property type="entry name" value="PANTOATE--BETA-ALANINE LIGASE"/>
    <property type="match status" value="1"/>
</dbReference>
<evidence type="ECO:0000256" key="7">
    <source>
        <dbReference type="ARBA" id="ARBA00048258"/>
    </source>
</evidence>
<dbReference type="CDD" id="cd00560">
    <property type="entry name" value="PanC"/>
    <property type="match status" value="1"/>
</dbReference>
<dbReference type="Gene3D" id="3.40.50.620">
    <property type="entry name" value="HUPs"/>
    <property type="match status" value="1"/>
</dbReference>
<keyword evidence="5 8" id="KW-0547">Nucleotide-binding</keyword>
<accession>A0A171DMT2</accession>
<dbReference type="NCBIfam" id="TIGR00018">
    <property type="entry name" value="panC"/>
    <property type="match status" value="1"/>
</dbReference>
<evidence type="ECO:0000256" key="4">
    <source>
        <dbReference type="ARBA" id="ARBA00022655"/>
    </source>
</evidence>
<comment type="catalytic activity">
    <reaction evidence="7 8">
        <text>(R)-pantoate + beta-alanine + ATP = (R)-pantothenate + AMP + diphosphate + H(+)</text>
        <dbReference type="Rhea" id="RHEA:10912"/>
        <dbReference type="ChEBI" id="CHEBI:15378"/>
        <dbReference type="ChEBI" id="CHEBI:15980"/>
        <dbReference type="ChEBI" id="CHEBI:29032"/>
        <dbReference type="ChEBI" id="CHEBI:30616"/>
        <dbReference type="ChEBI" id="CHEBI:33019"/>
        <dbReference type="ChEBI" id="CHEBI:57966"/>
        <dbReference type="ChEBI" id="CHEBI:456215"/>
        <dbReference type="EC" id="6.3.2.1"/>
    </reaction>
</comment>
<evidence type="ECO:0000313" key="10">
    <source>
        <dbReference type="Proteomes" id="UP000077701"/>
    </source>
</evidence>
<dbReference type="GO" id="GO:0015940">
    <property type="term" value="P:pantothenate biosynthetic process"/>
    <property type="evidence" value="ECO:0007669"/>
    <property type="project" value="UniProtKB-UniRule"/>
</dbReference>
<dbReference type="GO" id="GO:0005524">
    <property type="term" value="F:ATP binding"/>
    <property type="evidence" value="ECO:0007669"/>
    <property type="project" value="UniProtKB-KW"/>
</dbReference>
<evidence type="ECO:0000256" key="1">
    <source>
        <dbReference type="ARBA" id="ARBA00004990"/>
    </source>
</evidence>
<feature type="binding site" evidence="8">
    <location>
        <position position="161"/>
    </location>
    <ligand>
        <name>(R)-pantoate</name>
        <dbReference type="ChEBI" id="CHEBI:15980"/>
    </ligand>
</feature>
<protein>
    <recommendedName>
        <fullName evidence="8">Pantothenate synthetase</fullName>
        <shortName evidence="8">PS</shortName>
        <ecNumber evidence="8">6.3.2.1</ecNumber>
    </recommendedName>
    <alternativeName>
        <fullName evidence="8">Pantoate--beta-alanine ligase</fullName>
    </alternativeName>
    <alternativeName>
        <fullName evidence="8">Pantoate-activating enzyme</fullName>
    </alternativeName>
</protein>
<comment type="similarity">
    <text evidence="2 8">Belongs to the pantothenate synthetase family.</text>
</comment>
<feature type="binding site" evidence="8">
    <location>
        <position position="69"/>
    </location>
    <ligand>
        <name>(R)-pantoate</name>
        <dbReference type="ChEBI" id="CHEBI:15980"/>
    </ligand>
</feature>
<name>A0A171DMT2_9ACTN</name>
<gene>
    <name evidence="8" type="primary">panC</name>
    <name evidence="9" type="ORF">PS9374_06020</name>
</gene>
<feature type="binding site" evidence="8">
    <location>
        <begin position="155"/>
        <end position="158"/>
    </location>
    <ligand>
        <name>ATP</name>
        <dbReference type="ChEBI" id="CHEBI:30616"/>
    </ligand>
</feature>
<dbReference type="InterPro" id="IPR003721">
    <property type="entry name" value="Pantoate_ligase"/>
</dbReference>
<dbReference type="InterPro" id="IPR042176">
    <property type="entry name" value="Pantoate_ligase_C"/>
</dbReference>
<evidence type="ECO:0000256" key="6">
    <source>
        <dbReference type="ARBA" id="ARBA00022840"/>
    </source>
</evidence>
<dbReference type="RefSeq" id="WP_068902511.1">
    <property type="nucleotide sequence ID" value="NZ_BDCX01000017.1"/>
</dbReference>
<feature type="binding site" evidence="8">
    <location>
        <position position="184"/>
    </location>
    <ligand>
        <name>ATP</name>
        <dbReference type="ChEBI" id="CHEBI:30616"/>
    </ligand>
</feature>
<keyword evidence="3 8" id="KW-0436">Ligase</keyword>
<comment type="subcellular location">
    <subcellularLocation>
        <location evidence="8">Cytoplasm</location>
    </subcellularLocation>
</comment>
<dbReference type="PANTHER" id="PTHR21299">
    <property type="entry name" value="CYTIDYLATE KINASE/PANTOATE-BETA-ALANINE LIGASE"/>
    <property type="match status" value="1"/>
</dbReference>